<dbReference type="EMBL" id="BDQA01000315">
    <property type="protein sequence ID" value="GBH21767.1"/>
    <property type="molecule type" value="Genomic_RNA"/>
</dbReference>
<feature type="compositionally biased region" description="Low complexity" evidence="1">
    <location>
        <begin position="45"/>
        <end position="54"/>
    </location>
</feature>
<comment type="caution">
    <text evidence="2">The sequence shown here is derived from an EMBL/GenBank/DDBJ whole genome shotgun (WGS) entry which is preliminary data.</text>
</comment>
<name>A0A2V0R9J4_9ZZZZ</name>
<accession>A0A2V0R9J4</accession>
<organism evidence="2">
    <name type="scientific">viral metagenome</name>
    <dbReference type="NCBI Taxonomy" id="1070528"/>
    <lineage>
        <taxon>unclassified sequences</taxon>
        <taxon>metagenomes</taxon>
        <taxon>organismal metagenomes</taxon>
    </lineage>
</organism>
<dbReference type="AlphaFoldDB" id="A0A2V0R9J4"/>
<reference evidence="2" key="1">
    <citation type="submission" date="2017-04" db="EMBL/GenBank/DDBJ databases">
        <title>Unveiling RNA virosphere associated with marine microorganisms.</title>
        <authorList>
            <person name="Urayama S."/>
            <person name="Takaki Y."/>
            <person name="Nishi S."/>
            <person name="Yoshida Y."/>
            <person name="Deguchi S."/>
            <person name="Takai K."/>
            <person name="Nunoura T."/>
        </authorList>
    </citation>
    <scope>NUCLEOTIDE SEQUENCE</scope>
</reference>
<protein>
    <submittedName>
        <fullName evidence="2">Uncharacterized protein</fullName>
    </submittedName>
</protein>
<evidence type="ECO:0000256" key="1">
    <source>
        <dbReference type="SAM" id="MobiDB-lite"/>
    </source>
</evidence>
<sequence>MPRIRFVNTTSLSNNEGNFEDEISSEIDDVNRLASNRGPGGFGNTPGNNNQNRNLNRRGNPRRISPSAMDQSYLINAVPNKVIQTMKWSNIFVGQKFIVGGLVEYAITFGIRYWTVILVQKVLFNEVTRSESYHTVERSAPPVKGLSRLESTEKWFQEAFFLACYIPTYLYEKKYEHEVTAEFVRECENIWMPLSIYRQIAIDQSTLKTFPLGELGLLRFLVTLYSSDSIRKVNPNLAEKYEKGQLSNSDVQVYQMFLGKCCNLIGCPLFSINDLFGNFDTPIGSLGETVTIQTSGGGVLHMLCPEYSTTQSVAFSYMYATCPSGTVPYKPEDENLLSGIRQMSRLHAMDDDEALLHYKNLMTKSDEVSEVEEVFWSPDLENPSFLLDQQHISAFSFTQTGWSPYALTSEIISHFLGIDIEHPVVGPNYDGSFNDDLGTGQNVPSGPYGSGPVNPGLKGIVKEMVNSGIGQELASDVLSYAVRVGLPGVGPAMTGVRFGKEFYSAIKQAKSSPRPKAVRLLGQAINRVRGKTGK</sequence>
<feature type="region of interest" description="Disordered" evidence="1">
    <location>
        <begin position="34"/>
        <end position="60"/>
    </location>
</feature>
<evidence type="ECO:0000313" key="2">
    <source>
        <dbReference type="EMBL" id="GBH21767.1"/>
    </source>
</evidence>
<proteinExistence type="predicted"/>